<protein>
    <recommendedName>
        <fullName evidence="3">AMP-activated protein kinase glycogen-binding domain-containing protein</fullName>
    </recommendedName>
</protein>
<accession>A0A6J3M312</accession>
<organism evidence="5">
    <name type="scientific">Dissoconium aciculare CBS 342.82</name>
    <dbReference type="NCBI Taxonomy" id="1314786"/>
    <lineage>
        <taxon>Eukaryota</taxon>
        <taxon>Fungi</taxon>
        <taxon>Dikarya</taxon>
        <taxon>Ascomycota</taxon>
        <taxon>Pezizomycotina</taxon>
        <taxon>Dothideomycetes</taxon>
        <taxon>Dothideomycetidae</taxon>
        <taxon>Mycosphaerellales</taxon>
        <taxon>Dissoconiaceae</taxon>
        <taxon>Dissoconium</taxon>
    </lineage>
</organism>
<dbReference type="InterPro" id="IPR014756">
    <property type="entry name" value="Ig_E-set"/>
</dbReference>
<evidence type="ECO:0000259" key="3">
    <source>
        <dbReference type="Pfam" id="PF16561"/>
    </source>
</evidence>
<proteinExistence type="predicted"/>
<gene>
    <name evidence="5" type="ORF">K489DRAFT_381032</name>
</gene>
<evidence type="ECO:0000313" key="5">
    <source>
        <dbReference type="RefSeq" id="XP_033459319.1"/>
    </source>
</evidence>
<feature type="region of interest" description="Disordered" evidence="1">
    <location>
        <begin position="315"/>
        <end position="362"/>
    </location>
</feature>
<name>A0A6J3M312_9PEZI</name>
<dbReference type="InterPro" id="IPR013783">
    <property type="entry name" value="Ig-like_fold"/>
</dbReference>
<feature type="region of interest" description="Disordered" evidence="1">
    <location>
        <begin position="211"/>
        <end position="232"/>
    </location>
</feature>
<sequence>MKLPITIGFTSPGLQPPVYICSTLTNPQWDAVEMDVTRNEKGEYRFRKTFTVDEGDYQYKFRLGPGDWWATDDGKPTVDDGMGNKNNMIVVKEQSKQVTDTPVMISSLSDSKSQSAVSNPINTTPVLVEKLARPHNDVAMEHSAPKVLPSATSDIESMWSSEPPEDANDEPECPPLLLHETVVPSSFEQDQAPLFRHETATIKNVQHEVVRHEETSPDSGEPSCDNGPVIPHEANLMDKTLQKFLTDVEWIREELASVDRRASGDTSAEHALSDNAMMTDSDDQLDHISEGDDDESGTQDQLAGKSYGTFERAVVSQGQMTPPLTPKCPAEEGFKQDKKREPDTLADSSKPGAIQPDHKKAHHHSHESLISIVLVAIGCVIAVVTVVFGVFFVVQDDSAVLAEH</sequence>
<dbReference type="CDD" id="cd02859">
    <property type="entry name" value="E_set_AMPKbeta_like_N"/>
    <property type="match status" value="1"/>
</dbReference>
<reference evidence="5" key="2">
    <citation type="submission" date="2020-04" db="EMBL/GenBank/DDBJ databases">
        <authorList>
            <consortium name="NCBI Genome Project"/>
        </authorList>
    </citation>
    <scope>NUCLEOTIDE SEQUENCE</scope>
    <source>
        <strain evidence="5">CBS 342.82</strain>
    </source>
</reference>
<dbReference type="InterPro" id="IPR032640">
    <property type="entry name" value="AMPK1_CBM"/>
</dbReference>
<reference evidence="5" key="3">
    <citation type="submission" date="2025-08" db="UniProtKB">
        <authorList>
            <consortium name="RefSeq"/>
        </authorList>
    </citation>
    <scope>IDENTIFICATION</scope>
    <source>
        <strain evidence="5">CBS 342.82</strain>
    </source>
</reference>
<dbReference type="Proteomes" id="UP000504637">
    <property type="component" value="Unplaced"/>
</dbReference>
<dbReference type="AlphaFoldDB" id="A0A6J3M312"/>
<keyword evidence="2" id="KW-0812">Transmembrane</keyword>
<evidence type="ECO:0000313" key="4">
    <source>
        <dbReference type="Proteomes" id="UP000504637"/>
    </source>
</evidence>
<evidence type="ECO:0000256" key="2">
    <source>
        <dbReference type="SAM" id="Phobius"/>
    </source>
</evidence>
<feature type="domain" description="AMP-activated protein kinase glycogen-binding" evidence="3">
    <location>
        <begin position="18"/>
        <end position="94"/>
    </location>
</feature>
<keyword evidence="2" id="KW-0472">Membrane</keyword>
<feature type="compositionally biased region" description="Basic and acidic residues" evidence="1">
    <location>
        <begin position="260"/>
        <end position="272"/>
    </location>
</feature>
<keyword evidence="4" id="KW-1185">Reference proteome</keyword>
<feature type="region of interest" description="Disordered" evidence="1">
    <location>
        <begin position="260"/>
        <end position="302"/>
    </location>
</feature>
<evidence type="ECO:0000256" key="1">
    <source>
        <dbReference type="SAM" id="MobiDB-lite"/>
    </source>
</evidence>
<dbReference type="Gene3D" id="2.60.40.10">
    <property type="entry name" value="Immunoglobulins"/>
    <property type="match status" value="1"/>
</dbReference>
<dbReference type="Pfam" id="PF16561">
    <property type="entry name" value="AMPK1_CBM"/>
    <property type="match status" value="1"/>
</dbReference>
<dbReference type="RefSeq" id="XP_033459319.1">
    <property type="nucleotide sequence ID" value="XM_033605017.1"/>
</dbReference>
<dbReference type="GeneID" id="54362817"/>
<dbReference type="SUPFAM" id="SSF81296">
    <property type="entry name" value="E set domains"/>
    <property type="match status" value="1"/>
</dbReference>
<feature type="transmembrane region" description="Helical" evidence="2">
    <location>
        <begin position="369"/>
        <end position="394"/>
    </location>
</feature>
<dbReference type="OrthoDB" id="5350410at2759"/>
<keyword evidence="2" id="KW-1133">Transmembrane helix</keyword>
<reference evidence="5" key="1">
    <citation type="submission" date="2020-01" db="EMBL/GenBank/DDBJ databases">
        <authorList>
            <consortium name="DOE Joint Genome Institute"/>
            <person name="Haridas S."/>
            <person name="Albert R."/>
            <person name="Binder M."/>
            <person name="Bloem J."/>
            <person name="Labutti K."/>
            <person name="Salamov A."/>
            <person name="Andreopoulos B."/>
            <person name="Baker S.E."/>
            <person name="Barry K."/>
            <person name="Bills G."/>
            <person name="Bluhm B.H."/>
            <person name="Cannon C."/>
            <person name="Castanera R."/>
            <person name="Culley D.E."/>
            <person name="Daum C."/>
            <person name="Ezra D."/>
            <person name="Gonzalez J.B."/>
            <person name="Henrissat B."/>
            <person name="Kuo A."/>
            <person name="Liang C."/>
            <person name="Lipzen A."/>
            <person name="Lutzoni F."/>
            <person name="Magnuson J."/>
            <person name="Mondo S."/>
            <person name="Nolan M."/>
            <person name="Ohm R."/>
            <person name="Pangilinan J."/>
            <person name="Park H.-J."/>
            <person name="Ramirez L."/>
            <person name="Alfaro M."/>
            <person name="Sun H."/>
            <person name="Tritt A."/>
            <person name="Yoshinaga Y."/>
            <person name="Zwiers L.-H."/>
            <person name="Turgeon B.G."/>
            <person name="Goodwin S.B."/>
            <person name="Spatafora J.W."/>
            <person name="Crous P.W."/>
            <person name="Grigoriev I.V."/>
        </authorList>
    </citation>
    <scope>NUCLEOTIDE SEQUENCE</scope>
    <source>
        <strain evidence="5">CBS 342.82</strain>
    </source>
</reference>
<feature type="compositionally biased region" description="Basic and acidic residues" evidence="1">
    <location>
        <begin position="329"/>
        <end position="343"/>
    </location>
</feature>